<evidence type="ECO:0000313" key="1">
    <source>
        <dbReference type="EMBL" id="KUM48798.1"/>
    </source>
</evidence>
<protein>
    <submittedName>
        <fullName evidence="1">Uncharacterized protein</fullName>
    </submittedName>
</protein>
<gene>
    <name evidence="1" type="ORF">ABT39_MTgene4134</name>
</gene>
<organism evidence="1">
    <name type="scientific">Picea glauca</name>
    <name type="common">White spruce</name>
    <name type="synonym">Pinus glauca</name>
    <dbReference type="NCBI Taxonomy" id="3330"/>
    <lineage>
        <taxon>Eukaryota</taxon>
        <taxon>Viridiplantae</taxon>
        <taxon>Streptophyta</taxon>
        <taxon>Embryophyta</taxon>
        <taxon>Tracheophyta</taxon>
        <taxon>Spermatophyta</taxon>
        <taxon>Pinopsida</taxon>
        <taxon>Pinidae</taxon>
        <taxon>Conifers I</taxon>
        <taxon>Pinales</taxon>
        <taxon>Pinaceae</taxon>
        <taxon>Picea</taxon>
    </lineage>
</organism>
<geneLocation type="mitochondrion" evidence="1"/>
<proteinExistence type="predicted"/>
<dbReference type="AlphaFoldDB" id="A0A124GNH2"/>
<accession>A0A124GNH2</accession>
<sequence length="59" mass="6262">MVAKDHLTLGAKSSVPSGRSFRTAAFIYLSVPTWGNSINISSGVNLGNISKSRMITQHG</sequence>
<name>A0A124GNH2_PICGL</name>
<keyword evidence="1" id="KW-0496">Mitochondrion</keyword>
<reference evidence="1" key="1">
    <citation type="journal article" date="2015" name="Genome Biol. Evol.">
        <title>Organellar Genomes of White Spruce (Picea glauca): Assembly and Annotation.</title>
        <authorList>
            <person name="Jackman S.D."/>
            <person name="Warren R.L."/>
            <person name="Gibb E.A."/>
            <person name="Vandervalk B.P."/>
            <person name="Mohamadi H."/>
            <person name="Chu J."/>
            <person name="Raymond A."/>
            <person name="Pleasance S."/>
            <person name="Coope R."/>
            <person name="Wildung M.R."/>
            <person name="Ritland C.E."/>
            <person name="Bousquet J."/>
            <person name="Jones S.J."/>
            <person name="Bohlmann J."/>
            <person name="Birol I."/>
        </authorList>
    </citation>
    <scope>NUCLEOTIDE SEQUENCE [LARGE SCALE GENOMIC DNA]</scope>
    <source>
        <tissue evidence="1">Flushing bud</tissue>
    </source>
</reference>
<comment type="caution">
    <text evidence="1">The sequence shown here is derived from an EMBL/GenBank/DDBJ whole genome shotgun (WGS) entry which is preliminary data.</text>
</comment>
<dbReference type="EMBL" id="LKAM01000004">
    <property type="protein sequence ID" value="KUM48798.1"/>
    <property type="molecule type" value="Genomic_DNA"/>
</dbReference>